<evidence type="ECO:0000313" key="3">
    <source>
        <dbReference type="Proteomes" id="UP000203890"/>
    </source>
</evidence>
<dbReference type="RefSeq" id="YP_009227164.1">
    <property type="nucleotide sequence ID" value="NC_010191.2"/>
</dbReference>
<dbReference type="Proteomes" id="UP000203890">
    <property type="component" value="Segment"/>
</dbReference>
<dbReference type="PANTHER" id="PTHR43630:SF2">
    <property type="entry name" value="GLYCOSYLTRANSFERASE"/>
    <property type="match status" value="1"/>
</dbReference>
<dbReference type="InterPro" id="IPR029044">
    <property type="entry name" value="Nucleotide-diphossugar_trans"/>
</dbReference>
<dbReference type="InterPro" id="IPR001173">
    <property type="entry name" value="Glyco_trans_2-like"/>
</dbReference>
<keyword evidence="2" id="KW-0808">Transferase</keyword>
<accession>A0A0X8D9U5</accession>
<dbReference type="PANTHER" id="PTHR43630">
    <property type="entry name" value="POLY-BETA-1,6-N-ACETYL-D-GLUCOSAMINE SYNTHASE"/>
    <property type="match status" value="1"/>
</dbReference>
<name>A0A0X8D9U5_9PHYC</name>
<keyword evidence="3" id="KW-1185">Reference proteome</keyword>
<dbReference type="EMBL" id="EU304328">
    <property type="protein sequence ID" value="AMA76491.1"/>
    <property type="molecule type" value="Genomic_DNA"/>
</dbReference>
<proteinExistence type="predicted"/>
<dbReference type="SUPFAM" id="SSF53448">
    <property type="entry name" value="Nucleotide-diphospho-sugar transferases"/>
    <property type="match status" value="1"/>
</dbReference>
<dbReference type="GeneID" id="26799359"/>
<dbReference type="GO" id="GO:0016740">
    <property type="term" value="F:transferase activity"/>
    <property type="evidence" value="ECO:0007669"/>
    <property type="project" value="UniProtKB-KW"/>
</dbReference>
<sequence length="233" mass="26981">MIPYVYTLLSPHTEYEMYFIMVFKGMNTLNCKMVKISYAICVCNEHRELESLVNFLLKVKDAEDEVNILVDSGKVTPEVRTVLESYGDKVVVNERAFDGKFADHRNYHATKCSGDYIFAIDADEMPQEALIMNIKSFDGDIMYVPRINICPGYTATWLDQHKFQLNEMGWINFPDYQGRYYKNDGSIKWESDLHEKLVGGEKVARVDAKPLVSLLHIKTVERQDKQGEYYDSL</sequence>
<gene>
    <name evidence="2" type="ORF">OtV5_035</name>
</gene>
<evidence type="ECO:0000259" key="1">
    <source>
        <dbReference type="Pfam" id="PF00535"/>
    </source>
</evidence>
<feature type="domain" description="Glycosyltransferase 2-like" evidence="1">
    <location>
        <begin position="39"/>
        <end position="155"/>
    </location>
</feature>
<dbReference type="KEGG" id="vg:26799359"/>
<reference evidence="2 3" key="1">
    <citation type="journal article" date="2008" name="PLoS ONE">
        <title>Life-cycle and genome of OtV5, a large DNA virus of the pelagic marine unicellular green alga Ostreococcus tauri.</title>
        <authorList>
            <person name="Derelle E."/>
            <person name="Ferraz C."/>
            <person name="Escande M.L."/>
            <person name="Eychenie S."/>
            <person name="Cooke R."/>
            <person name="Piganeau G."/>
            <person name="Desdevises Y."/>
            <person name="Bellec L."/>
            <person name="Moreau H."/>
            <person name="Grimsley N."/>
        </authorList>
    </citation>
    <scope>NUCLEOTIDE SEQUENCE [LARGE SCALE GENOMIC DNA]</scope>
    <source>
        <strain evidence="2 3">OtV5</strain>
    </source>
</reference>
<organism evidence="2 3">
    <name type="scientific">Ostreococcus tauri virus OtV5</name>
    <dbReference type="NCBI Taxonomy" id="1785753"/>
    <lineage>
        <taxon>Viruses</taxon>
        <taxon>Varidnaviria</taxon>
        <taxon>Bamfordvirae</taxon>
        <taxon>Nucleocytoviricota</taxon>
        <taxon>Megaviricetes</taxon>
        <taxon>Algavirales</taxon>
        <taxon>Phycodnaviridae</taxon>
        <taxon>Prasinovirus</taxon>
        <taxon>Prasinovirus ostreotauri</taxon>
    </lineage>
</organism>
<evidence type="ECO:0000313" key="2">
    <source>
        <dbReference type="EMBL" id="AMA76491.1"/>
    </source>
</evidence>
<dbReference type="OrthoDB" id="8717at10239"/>
<dbReference type="Pfam" id="PF00535">
    <property type="entry name" value="Glycos_transf_2"/>
    <property type="match status" value="1"/>
</dbReference>
<protein>
    <submittedName>
        <fullName evidence="2">Putative glycosyl transferase group 2</fullName>
    </submittedName>
</protein>
<dbReference type="Gene3D" id="3.90.550.10">
    <property type="entry name" value="Spore Coat Polysaccharide Biosynthesis Protein SpsA, Chain A"/>
    <property type="match status" value="1"/>
</dbReference>